<feature type="domain" description="PH" evidence="5">
    <location>
        <begin position="12"/>
        <end position="114"/>
    </location>
</feature>
<sequence length="409" mass="45954">MASREDDPAQKYRYLEGFVELRLSKDYQKVFCILNALSLAFYSQKKTARELEKTKPLLKANLVLKKTTVSISGKGEEHRLVIKHAQGASSEIKLKFSSNEERDNWYLKLYAICQGELPTDIPLLPGQKQIGKDILQSERERNARRASLPANIADDMPTSPPPEPPRRSRHISVETPVPLLNAGDKDHFNLYPPGHSKKPFPPNWYFGKIPRAHAEQILKNNPRHGDLLIRASESTRGPGEFSLSVRQTSRDGSAIIRHYKLKRVPSGAFLGYKLDIDEQHSAKSSVFELLLFFIEKSGGNLRMFETQDPKVLKMPDNLYENRFSEIYGPDPENGESRGQGRLTPNSPNSRGASFHRHPAPWTTEPPDDTYLTPDAAKPPASSPARAPAIPLPKIAEEDSNKPNNESAHN</sequence>
<dbReference type="InterPro" id="IPR039111">
    <property type="entry name" value="STAP1/STAP2"/>
</dbReference>
<dbReference type="InterPro" id="IPR001849">
    <property type="entry name" value="PH_domain"/>
</dbReference>
<dbReference type="PANTHER" id="PTHR16186:SF9">
    <property type="entry name" value="SH2 DOMAIN-CONTAINING PROTEIN"/>
    <property type="match status" value="1"/>
</dbReference>
<feature type="region of interest" description="Disordered" evidence="3">
    <location>
        <begin position="323"/>
        <end position="409"/>
    </location>
</feature>
<dbReference type="SUPFAM" id="SSF55550">
    <property type="entry name" value="SH2 domain"/>
    <property type="match status" value="1"/>
</dbReference>
<dbReference type="PANTHER" id="PTHR16186">
    <property type="entry name" value="SIGNAL-TRANSDUCING ADAPTOR PROTEIN-RELATED"/>
    <property type="match status" value="1"/>
</dbReference>
<gene>
    <name evidence="6" type="ORF">HOLleu_29541</name>
</gene>
<dbReference type="SMART" id="SM00233">
    <property type="entry name" value="PH"/>
    <property type="match status" value="1"/>
</dbReference>
<feature type="domain" description="SH2" evidence="4">
    <location>
        <begin position="204"/>
        <end position="316"/>
    </location>
</feature>
<keyword evidence="7" id="KW-1185">Reference proteome</keyword>
<dbReference type="InterPro" id="IPR011993">
    <property type="entry name" value="PH-like_dom_sf"/>
</dbReference>
<name>A0A9Q1H1S8_HOLLE</name>
<evidence type="ECO:0000259" key="4">
    <source>
        <dbReference type="PROSITE" id="PS50001"/>
    </source>
</evidence>
<reference evidence="6" key="1">
    <citation type="submission" date="2021-10" db="EMBL/GenBank/DDBJ databases">
        <title>Tropical sea cucumber genome reveals ecological adaptation and Cuvierian tubules defense mechanism.</title>
        <authorList>
            <person name="Chen T."/>
        </authorList>
    </citation>
    <scope>NUCLEOTIDE SEQUENCE</scope>
    <source>
        <strain evidence="6">Nanhai2018</strain>
        <tissue evidence="6">Muscle</tissue>
    </source>
</reference>
<dbReference type="PROSITE" id="PS50003">
    <property type="entry name" value="PH_DOMAIN"/>
    <property type="match status" value="1"/>
</dbReference>
<evidence type="ECO:0000256" key="1">
    <source>
        <dbReference type="ARBA" id="ARBA00022999"/>
    </source>
</evidence>
<protein>
    <submittedName>
        <fullName evidence="6">Signal-transducing adaptor protein 1</fullName>
    </submittedName>
</protein>
<organism evidence="6 7">
    <name type="scientific">Holothuria leucospilota</name>
    <name type="common">Black long sea cucumber</name>
    <name type="synonym">Mertensiothuria leucospilota</name>
    <dbReference type="NCBI Taxonomy" id="206669"/>
    <lineage>
        <taxon>Eukaryota</taxon>
        <taxon>Metazoa</taxon>
        <taxon>Echinodermata</taxon>
        <taxon>Eleutherozoa</taxon>
        <taxon>Echinozoa</taxon>
        <taxon>Holothuroidea</taxon>
        <taxon>Aspidochirotacea</taxon>
        <taxon>Aspidochirotida</taxon>
        <taxon>Holothuriidae</taxon>
        <taxon>Holothuria</taxon>
    </lineage>
</organism>
<evidence type="ECO:0000313" key="6">
    <source>
        <dbReference type="EMBL" id="KAJ8029983.1"/>
    </source>
</evidence>
<dbReference type="Gene3D" id="2.30.29.30">
    <property type="entry name" value="Pleckstrin-homology domain (PH domain)/Phosphotyrosine-binding domain (PTB)"/>
    <property type="match status" value="1"/>
</dbReference>
<dbReference type="InterPro" id="IPR000980">
    <property type="entry name" value="SH2"/>
</dbReference>
<accession>A0A9Q1H1S8</accession>
<feature type="region of interest" description="Disordered" evidence="3">
    <location>
        <begin position="137"/>
        <end position="169"/>
    </location>
</feature>
<dbReference type="Pfam" id="PF00017">
    <property type="entry name" value="SH2"/>
    <property type="match status" value="1"/>
</dbReference>
<dbReference type="AlphaFoldDB" id="A0A9Q1H1S8"/>
<proteinExistence type="predicted"/>
<comment type="caution">
    <text evidence="6">The sequence shown here is derived from an EMBL/GenBank/DDBJ whole genome shotgun (WGS) entry which is preliminary data.</text>
</comment>
<dbReference type="EMBL" id="JAIZAY010000014">
    <property type="protein sequence ID" value="KAJ8029983.1"/>
    <property type="molecule type" value="Genomic_DNA"/>
</dbReference>
<feature type="compositionally biased region" description="Polar residues" evidence="3">
    <location>
        <begin position="342"/>
        <end position="351"/>
    </location>
</feature>
<dbReference type="GO" id="GO:0035591">
    <property type="term" value="F:signaling adaptor activity"/>
    <property type="evidence" value="ECO:0007669"/>
    <property type="project" value="InterPro"/>
</dbReference>
<evidence type="ECO:0000259" key="5">
    <source>
        <dbReference type="PROSITE" id="PS50003"/>
    </source>
</evidence>
<dbReference type="OrthoDB" id="6086001at2759"/>
<evidence type="ECO:0000313" key="7">
    <source>
        <dbReference type="Proteomes" id="UP001152320"/>
    </source>
</evidence>
<dbReference type="PRINTS" id="PR00401">
    <property type="entry name" value="SH2DOMAIN"/>
</dbReference>
<dbReference type="Pfam" id="PF00169">
    <property type="entry name" value="PH"/>
    <property type="match status" value="1"/>
</dbReference>
<evidence type="ECO:0000256" key="2">
    <source>
        <dbReference type="PROSITE-ProRule" id="PRU00191"/>
    </source>
</evidence>
<keyword evidence="1 2" id="KW-0727">SH2 domain</keyword>
<dbReference type="SUPFAM" id="SSF50729">
    <property type="entry name" value="PH domain-like"/>
    <property type="match status" value="1"/>
</dbReference>
<dbReference type="SMART" id="SM00252">
    <property type="entry name" value="SH2"/>
    <property type="match status" value="1"/>
</dbReference>
<dbReference type="PROSITE" id="PS50001">
    <property type="entry name" value="SH2"/>
    <property type="match status" value="1"/>
</dbReference>
<dbReference type="Gene3D" id="3.30.505.10">
    <property type="entry name" value="SH2 domain"/>
    <property type="match status" value="1"/>
</dbReference>
<evidence type="ECO:0000256" key="3">
    <source>
        <dbReference type="SAM" id="MobiDB-lite"/>
    </source>
</evidence>
<dbReference type="Proteomes" id="UP001152320">
    <property type="component" value="Chromosome 14"/>
</dbReference>
<feature type="compositionally biased region" description="Low complexity" evidence="3">
    <location>
        <begin position="373"/>
        <end position="392"/>
    </location>
</feature>
<dbReference type="InterPro" id="IPR036860">
    <property type="entry name" value="SH2_dom_sf"/>
</dbReference>